<comment type="caution">
    <text evidence="2">The sequence shown here is derived from an EMBL/GenBank/DDBJ whole genome shotgun (WGS) entry which is preliminary data.</text>
</comment>
<name>A0A9J6FE61_HAELO</name>
<organism evidence="2 3">
    <name type="scientific">Haemaphysalis longicornis</name>
    <name type="common">Bush tick</name>
    <dbReference type="NCBI Taxonomy" id="44386"/>
    <lineage>
        <taxon>Eukaryota</taxon>
        <taxon>Metazoa</taxon>
        <taxon>Ecdysozoa</taxon>
        <taxon>Arthropoda</taxon>
        <taxon>Chelicerata</taxon>
        <taxon>Arachnida</taxon>
        <taxon>Acari</taxon>
        <taxon>Parasitiformes</taxon>
        <taxon>Ixodida</taxon>
        <taxon>Ixodoidea</taxon>
        <taxon>Ixodidae</taxon>
        <taxon>Haemaphysalinae</taxon>
        <taxon>Haemaphysalis</taxon>
    </lineage>
</organism>
<accession>A0A9J6FE61</accession>
<protein>
    <submittedName>
        <fullName evidence="2">Uncharacterized protein</fullName>
    </submittedName>
</protein>
<dbReference type="VEuPathDB" id="VectorBase:HLOH_047529"/>
<evidence type="ECO:0000256" key="1">
    <source>
        <dbReference type="SAM" id="MobiDB-lite"/>
    </source>
</evidence>
<proteinExistence type="predicted"/>
<dbReference type="EMBL" id="JABSTR010000001">
    <property type="protein sequence ID" value="KAH9360673.1"/>
    <property type="molecule type" value="Genomic_DNA"/>
</dbReference>
<dbReference type="Proteomes" id="UP000821853">
    <property type="component" value="Chromosome 1"/>
</dbReference>
<gene>
    <name evidence="2" type="ORF">HPB48_004805</name>
</gene>
<feature type="compositionally biased region" description="Basic residues" evidence="1">
    <location>
        <begin position="1"/>
        <end position="14"/>
    </location>
</feature>
<dbReference type="AlphaFoldDB" id="A0A9J6FE61"/>
<reference evidence="2 3" key="1">
    <citation type="journal article" date="2020" name="Cell">
        <title>Large-Scale Comparative Analyses of Tick Genomes Elucidate Their Genetic Diversity and Vector Capacities.</title>
        <authorList>
            <consortium name="Tick Genome and Microbiome Consortium (TIGMIC)"/>
            <person name="Jia N."/>
            <person name="Wang J."/>
            <person name="Shi W."/>
            <person name="Du L."/>
            <person name="Sun Y."/>
            <person name="Zhan W."/>
            <person name="Jiang J.F."/>
            <person name="Wang Q."/>
            <person name="Zhang B."/>
            <person name="Ji P."/>
            <person name="Bell-Sakyi L."/>
            <person name="Cui X.M."/>
            <person name="Yuan T.T."/>
            <person name="Jiang B.G."/>
            <person name="Yang W.F."/>
            <person name="Lam T.T."/>
            <person name="Chang Q.C."/>
            <person name="Ding S.J."/>
            <person name="Wang X.J."/>
            <person name="Zhu J.G."/>
            <person name="Ruan X.D."/>
            <person name="Zhao L."/>
            <person name="Wei J.T."/>
            <person name="Ye R.Z."/>
            <person name="Que T.C."/>
            <person name="Du C.H."/>
            <person name="Zhou Y.H."/>
            <person name="Cheng J.X."/>
            <person name="Dai P.F."/>
            <person name="Guo W.B."/>
            <person name="Han X.H."/>
            <person name="Huang E.J."/>
            <person name="Li L.F."/>
            <person name="Wei W."/>
            <person name="Gao Y.C."/>
            <person name="Liu J.Z."/>
            <person name="Shao H.Z."/>
            <person name="Wang X."/>
            <person name="Wang C.C."/>
            <person name="Yang T.C."/>
            <person name="Huo Q.B."/>
            <person name="Li W."/>
            <person name="Chen H.Y."/>
            <person name="Chen S.E."/>
            <person name="Zhou L.G."/>
            <person name="Ni X.B."/>
            <person name="Tian J.H."/>
            <person name="Sheng Y."/>
            <person name="Liu T."/>
            <person name="Pan Y.S."/>
            <person name="Xia L.Y."/>
            <person name="Li J."/>
            <person name="Zhao F."/>
            <person name="Cao W.C."/>
        </authorList>
    </citation>
    <scope>NUCLEOTIDE SEQUENCE [LARGE SCALE GENOMIC DNA]</scope>
    <source>
        <strain evidence="2">HaeL-2018</strain>
    </source>
</reference>
<sequence>MRVCGHRWRRRRDQRRSTQLSGEGPGASWLRGAVIDGICAGPDGFRVRPVLRRHSVVRFAVPAPRLTPAACPFNFPFRASEKTPRKPALPSAPRALLFRVIAEAPQVRRSSVDMASTARLSTLCGITHLWLHMPLGVHDALAASVRTAAVTLRRFPTSVFPTAFRQRGQKGPWRASQPVRLLLGGNDSPAIIKRWLCASDPLLSAAPAV</sequence>
<keyword evidence="3" id="KW-1185">Reference proteome</keyword>
<evidence type="ECO:0000313" key="2">
    <source>
        <dbReference type="EMBL" id="KAH9360673.1"/>
    </source>
</evidence>
<evidence type="ECO:0000313" key="3">
    <source>
        <dbReference type="Proteomes" id="UP000821853"/>
    </source>
</evidence>
<feature type="region of interest" description="Disordered" evidence="1">
    <location>
        <begin position="1"/>
        <end position="24"/>
    </location>
</feature>